<keyword evidence="4" id="KW-1185">Reference proteome</keyword>
<evidence type="ECO:0000256" key="1">
    <source>
        <dbReference type="ARBA" id="ARBA00022614"/>
    </source>
</evidence>
<dbReference type="AlphaFoldDB" id="A0A401PC02"/>
<comment type="caution">
    <text evidence="3">The sequence shown here is derived from an EMBL/GenBank/DDBJ whole genome shotgun (WGS) entry which is preliminary data.</text>
</comment>
<evidence type="ECO:0000313" key="3">
    <source>
        <dbReference type="EMBL" id="GCB70650.1"/>
    </source>
</evidence>
<dbReference type="InterPro" id="IPR003591">
    <property type="entry name" value="Leu-rich_rpt_typical-subtyp"/>
</dbReference>
<dbReference type="STRING" id="75743.A0A401PC02"/>
<dbReference type="InterPro" id="IPR001611">
    <property type="entry name" value="Leu-rich_rpt"/>
</dbReference>
<dbReference type="InterPro" id="IPR050216">
    <property type="entry name" value="LRR_domain-containing"/>
</dbReference>
<keyword evidence="2" id="KW-0677">Repeat</keyword>
<name>A0A401PC02_SCYTO</name>
<dbReference type="Proteomes" id="UP000288216">
    <property type="component" value="Unassembled WGS sequence"/>
</dbReference>
<proteinExistence type="predicted"/>
<protein>
    <submittedName>
        <fullName evidence="3">Uncharacterized protein</fullName>
    </submittedName>
</protein>
<evidence type="ECO:0000256" key="2">
    <source>
        <dbReference type="ARBA" id="ARBA00022737"/>
    </source>
</evidence>
<keyword evidence="1" id="KW-0433">Leucine-rich repeat</keyword>
<dbReference type="Pfam" id="PF13855">
    <property type="entry name" value="LRR_8"/>
    <property type="match status" value="1"/>
</dbReference>
<dbReference type="SMART" id="SM00369">
    <property type="entry name" value="LRR_TYP"/>
    <property type="match status" value="5"/>
</dbReference>
<organism evidence="3 4">
    <name type="scientific">Scyliorhinus torazame</name>
    <name type="common">Cloudy catshark</name>
    <name type="synonym">Catulus torazame</name>
    <dbReference type="NCBI Taxonomy" id="75743"/>
    <lineage>
        <taxon>Eukaryota</taxon>
        <taxon>Metazoa</taxon>
        <taxon>Chordata</taxon>
        <taxon>Craniata</taxon>
        <taxon>Vertebrata</taxon>
        <taxon>Chondrichthyes</taxon>
        <taxon>Elasmobranchii</taxon>
        <taxon>Galeomorphii</taxon>
        <taxon>Galeoidea</taxon>
        <taxon>Carcharhiniformes</taxon>
        <taxon>Scyliorhinidae</taxon>
        <taxon>Scyliorhinus</taxon>
    </lineage>
</organism>
<dbReference type="OrthoDB" id="676979at2759"/>
<gene>
    <name evidence="3" type="ORF">scyTo_0010826</name>
</gene>
<dbReference type="Gene3D" id="3.80.10.10">
    <property type="entry name" value="Ribonuclease Inhibitor"/>
    <property type="match status" value="2"/>
</dbReference>
<dbReference type="GO" id="GO:0005737">
    <property type="term" value="C:cytoplasm"/>
    <property type="evidence" value="ECO:0007669"/>
    <property type="project" value="TreeGrafter"/>
</dbReference>
<dbReference type="SUPFAM" id="SSF52058">
    <property type="entry name" value="L domain-like"/>
    <property type="match status" value="1"/>
</dbReference>
<accession>A0A401PC02</accession>
<dbReference type="PANTHER" id="PTHR48051">
    <property type="match status" value="1"/>
</dbReference>
<sequence>MTESAGSVKMVKVWREAALRCTKLLNNRRQLSLSGLRLPVNLGQVHILNLANNLLQELPEGLDAGSLANLRALILRRNCFCRLPQPLWALGQLDELALAHNCLGQLPATFGQLQGLRTLDLDHNRLTHFPPQLLQLGRLEELDFSSNWVRALPPEIPRLHSIKILWLSTLQLPCLPDTFCHLGALESLMLDNALHSLPPSFGDLGRLKMINLTIGAYVQSSGVFQPT</sequence>
<dbReference type="EMBL" id="BFAA01004750">
    <property type="protein sequence ID" value="GCB70650.1"/>
    <property type="molecule type" value="Genomic_DNA"/>
</dbReference>
<dbReference type="InterPro" id="IPR032675">
    <property type="entry name" value="LRR_dom_sf"/>
</dbReference>
<reference evidence="3 4" key="1">
    <citation type="journal article" date="2018" name="Nat. Ecol. Evol.">
        <title>Shark genomes provide insights into elasmobranch evolution and the origin of vertebrates.</title>
        <authorList>
            <person name="Hara Y"/>
            <person name="Yamaguchi K"/>
            <person name="Onimaru K"/>
            <person name="Kadota M"/>
            <person name="Koyanagi M"/>
            <person name="Keeley SD"/>
            <person name="Tatsumi K"/>
            <person name="Tanaka K"/>
            <person name="Motone F"/>
            <person name="Kageyama Y"/>
            <person name="Nozu R"/>
            <person name="Adachi N"/>
            <person name="Nishimura O"/>
            <person name="Nakagawa R"/>
            <person name="Tanegashima C"/>
            <person name="Kiyatake I"/>
            <person name="Matsumoto R"/>
            <person name="Murakumo K"/>
            <person name="Nishida K"/>
            <person name="Terakita A"/>
            <person name="Kuratani S"/>
            <person name="Sato K"/>
            <person name="Hyodo S Kuraku.S."/>
        </authorList>
    </citation>
    <scope>NUCLEOTIDE SEQUENCE [LARGE SCALE GENOMIC DNA]</scope>
</reference>
<dbReference type="PROSITE" id="PS51450">
    <property type="entry name" value="LRR"/>
    <property type="match status" value="1"/>
</dbReference>
<evidence type="ECO:0000313" key="4">
    <source>
        <dbReference type="Proteomes" id="UP000288216"/>
    </source>
</evidence>
<dbReference type="PANTHER" id="PTHR48051:SF1">
    <property type="entry name" value="RAS SUPPRESSOR PROTEIN 1"/>
    <property type="match status" value="1"/>
</dbReference>